<dbReference type="EMBL" id="JARJLG010000051">
    <property type="protein sequence ID" value="KAJ7759739.1"/>
    <property type="molecule type" value="Genomic_DNA"/>
</dbReference>
<comment type="caution">
    <text evidence="1">The sequence shown here is derived from an EMBL/GenBank/DDBJ whole genome shotgun (WGS) entry which is preliminary data.</text>
</comment>
<protein>
    <submittedName>
        <fullName evidence="1">Uncharacterized protein</fullName>
    </submittedName>
</protein>
<proteinExistence type="predicted"/>
<keyword evidence="2" id="KW-1185">Reference proteome</keyword>
<feature type="non-terminal residue" evidence="1">
    <location>
        <position position="1"/>
    </location>
</feature>
<sequence length="63" mass="7314">EVLYFLILAIDDELRYIAVASFYGPPDPYLHDLSFKTYWSSQHLRNTGIHVVDIKDILAVVMM</sequence>
<evidence type="ECO:0000313" key="1">
    <source>
        <dbReference type="EMBL" id="KAJ7759739.1"/>
    </source>
</evidence>
<dbReference type="Proteomes" id="UP001215280">
    <property type="component" value="Unassembled WGS sequence"/>
</dbReference>
<accession>A0AAD7JCY4</accession>
<dbReference type="AlphaFoldDB" id="A0AAD7JCY4"/>
<name>A0AAD7JCY4_9AGAR</name>
<feature type="non-terminal residue" evidence="1">
    <location>
        <position position="63"/>
    </location>
</feature>
<reference evidence="1" key="1">
    <citation type="submission" date="2023-03" db="EMBL/GenBank/DDBJ databases">
        <title>Massive genome expansion in bonnet fungi (Mycena s.s.) driven by repeated elements and novel gene families across ecological guilds.</title>
        <authorList>
            <consortium name="Lawrence Berkeley National Laboratory"/>
            <person name="Harder C.B."/>
            <person name="Miyauchi S."/>
            <person name="Viragh M."/>
            <person name="Kuo A."/>
            <person name="Thoen E."/>
            <person name="Andreopoulos B."/>
            <person name="Lu D."/>
            <person name="Skrede I."/>
            <person name="Drula E."/>
            <person name="Henrissat B."/>
            <person name="Morin E."/>
            <person name="Kohler A."/>
            <person name="Barry K."/>
            <person name="LaButti K."/>
            <person name="Morin E."/>
            <person name="Salamov A."/>
            <person name="Lipzen A."/>
            <person name="Mereny Z."/>
            <person name="Hegedus B."/>
            <person name="Baldrian P."/>
            <person name="Stursova M."/>
            <person name="Weitz H."/>
            <person name="Taylor A."/>
            <person name="Grigoriev I.V."/>
            <person name="Nagy L.G."/>
            <person name="Martin F."/>
            <person name="Kauserud H."/>
        </authorList>
    </citation>
    <scope>NUCLEOTIDE SEQUENCE</scope>
    <source>
        <strain evidence="1">CBHHK188m</strain>
    </source>
</reference>
<evidence type="ECO:0000313" key="2">
    <source>
        <dbReference type="Proteomes" id="UP001215280"/>
    </source>
</evidence>
<organism evidence="1 2">
    <name type="scientific">Mycena maculata</name>
    <dbReference type="NCBI Taxonomy" id="230809"/>
    <lineage>
        <taxon>Eukaryota</taxon>
        <taxon>Fungi</taxon>
        <taxon>Dikarya</taxon>
        <taxon>Basidiomycota</taxon>
        <taxon>Agaricomycotina</taxon>
        <taxon>Agaricomycetes</taxon>
        <taxon>Agaricomycetidae</taxon>
        <taxon>Agaricales</taxon>
        <taxon>Marasmiineae</taxon>
        <taxon>Mycenaceae</taxon>
        <taxon>Mycena</taxon>
    </lineage>
</organism>
<gene>
    <name evidence="1" type="ORF">DFH07DRAFT_699711</name>
</gene>